<dbReference type="Gene3D" id="3.10.450.50">
    <property type="match status" value="1"/>
</dbReference>
<feature type="compositionally biased region" description="Gly residues" evidence="3">
    <location>
        <begin position="404"/>
        <end position="415"/>
    </location>
</feature>
<dbReference type="Proteomes" id="UP000077755">
    <property type="component" value="Chromosome 3"/>
</dbReference>
<dbReference type="PANTHER" id="PTHR10693:SF75">
    <property type="entry name" value="NUCLEAR TRANSPORT FACTOR 2"/>
    <property type="match status" value="1"/>
</dbReference>
<evidence type="ECO:0000256" key="3">
    <source>
        <dbReference type="SAM" id="MobiDB-lite"/>
    </source>
</evidence>
<protein>
    <recommendedName>
        <fullName evidence="8">RRM domain-containing protein</fullName>
    </recommendedName>
</protein>
<sequence length="457" mass="49335">MTTQNDIPPVPSAHNVGMAFVAQYYPILQEHPESVYKFYQDLSVISRPEPDGGMISVTTMKDINDKICSMNYKTAEILTADAQDSMKDGVILLVTGFLTGADNLRRRFTQTFFLAPQHVGYFVLNDVLRYIDENDPLDANTISVSGIDDTPSASLTPDPEPSHVLDPPVLNQEKSQVEELPSIEIKTADPKGNESELVSTKAAPSSESHPIENHISAALDTASCDAEEDAPKKSYASIVSSHTKKGISGTVKMYVPTNTAKVDSPKIEKPPVKSISQEPAPAASVPNVPASNHADDEGDGHSIYVKNLPLSVTPNQLEMEFKRFGPIKHGGVQVRSNKGFRFGFVEFQDVNSMNNAIQASPVTIGDRQATVEIKRTTTRGSNSRGRFSSGRGGYRNDSFRGRGNYSGGRGYGRNDFGGRGEYSGRGRGPGGRNGDGNQQGRGRGGRRSGPSQNVVAS</sequence>
<evidence type="ECO:0008006" key="8">
    <source>
        <dbReference type="Google" id="ProtNLM"/>
    </source>
</evidence>
<dbReference type="InterPro" id="IPR032710">
    <property type="entry name" value="NTF2-like_dom_sf"/>
</dbReference>
<name>A0AAF0WNR1_DAUCS</name>
<proteinExistence type="predicted"/>
<dbReference type="Gene3D" id="3.30.70.330">
    <property type="match status" value="1"/>
</dbReference>
<dbReference type="GO" id="GO:1990904">
    <property type="term" value="C:ribonucleoprotein complex"/>
    <property type="evidence" value="ECO:0007669"/>
    <property type="project" value="TreeGrafter"/>
</dbReference>
<dbReference type="InterPro" id="IPR018222">
    <property type="entry name" value="Nuclear_transport_factor_2_euk"/>
</dbReference>
<evidence type="ECO:0000313" key="6">
    <source>
        <dbReference type="EMBL" id="WOG93245.1"/>
    </source>
</evidence>
<dbReference type="PROSITE" id="PS50102">
    <property type="entry name" value="RRM"/>
    <property type="match status" value="1"/>
</dbReference>
<feature type="compositionally biased region" description="Polar residues" evidence="3">
    <location>
        <begin position="196"/>
        <end position="208"/>
    </location>
</feature>
<dbReference type="InterPro" id="IPR035979">
    <property type="entry name" value="RBD_domain_sf"/>
</dbReference>
<organism evidence="6 7">
    <name type="scientific">Daucus carota subsp. sativus</name>
    <name type="common">Carrot</name>
    <dbReference type="NCBI Taxonomy" id="79200"/>
    <lineage>
        <taxon>Eukaryota</taxon>
        <taxon>Viridiplantae</taxon>
        <taxon>Streptophyta</taxon>
        <taxon>Embryophyta</taxon>
        <taxon>Tracheophyta</taxon>
        <taxon>Spermatophyta</taxon>
        <taxon>Magnoliopsida</taxon>
        <taxon>eudicotyledons</taxon>
        <taxon>Gunneridae</taxon>
        <taxon>Pentapetalae</taxon>
        <taxon>asterids</taxon>
        <taxon>campanulids</taxon>
        <taxon>Apiales</taxon>
        <taxon>Apiaceae</taxon>
        <taxon>Apioideae</taxon>
        <taxon>Scandiceae</taxon>
        <taxon>Daucinae</taxon>
        <taxon>Daucus</taxon>
        <taxon>Daucus sect. Daucus</taxon>
    </lineage>
</organism>
<dbReference type="AlphaFoldDB" id="A0AAF0WNR1"/>
<dbReference type="PROSITE" id="PS50177">
    <property type="entry name" value="NTF2_DOMAIN"/>
    <property type="match status" value="1"/>
</dbReference>
<dbReference type="SUPFAM" id="SSF54928">
    <property type="entry name" value="RNA-binding domain, RBD"/>
    <property type="match status" value="1"/>
</dbReference>
<dbReference type="CDD" id="cd00780">
    <property type="entry name" value="NTF2"/>
    <property type="match status" value="1"/>
</dbReference>
<dbReference type="Pfam" id="PF00076">
    <property type="entry name" value="RRM_1"/>
    <property type="match status" value="1"/>
</dbReference>
<dbReference type="GO" id="GO:0005829">
    <property type="term" value="C:cytosol"/>
    <property type="evidence" value="ECO:0007669"/>
    <property type="project" value="TreeGrafter"/>
</dbReference>
<keyword evidence="1 2" id="KW-0694">RNA-binding</keyword>
<dbReference type="InterPro" id="IPR039539">
    <property type="entry name" value="Ras_GTPase_bind_prot"/>
</dbReference>
<evidence type="ECO:0000259" key="5">
    <source>
        <dbReference type="PROSITE" id="PS50177"/>
    </source>
</evidence>
<dbReference type="InterPro" id="IPR000504">
    <property type="entry name" value="RRM_dom"/>
</dbReference>
<reference evidence="6" key="2">
    <citation type="submission" date="2022-03" db="EMBL/GenBank/DDBJ databases">
        <title>Draft title - Genomic analysis of global carrot germplasm unveils the trajectory of domestication and the origin of high carotenoid orange carrot.</title>
        <authorList>
            <person name="Iorizzo M."/>
            <person name="Ellison S."/>
            <person name="Senalik D."/>
            <person name="Macko-Podgorni A."/>
            <person name="Grzebelus D."/>
            <person name="Bostan H."/>
            <person name="Rolling W."/>
            <person name="Curaba J."/>
            <person name="Simon P."/>
        </authorList>
    </citation>
    <scope>NUCLEOTIDE SEQUENCE</scope>
    <source>
        <tissue evidence="6">Leaf</tissue>
    </source>
</reference>
<feature type="compositionally biased region" description="Low complexity" evidence="3">
    <location>
        <begin position="279"/>
        <end position="292"/>
    </location>
</feature>
<dbReference type="FunFam" id="3.10.450.50:FF:000003">
    <property type="entry name" value="Nuclear transport factor 2 family protein"/>
    <property type="match status" value="1"/>
</dbReference>
<dbReference type="InterPro" id="IPR012677">
    <property type="entry name" value="Nucleotide-bd_a/b_plait_sf"/>
</dbReference>
<dbReference type="EMBL" id="CP093345">
    <property type="protein sequence ID" value="WOG93245.1"/>
    <property type="molecule type" value="Genomic_DNA"/>
</dbReference>
<dbReference type="InterPro" id="IPR002075">
    <property type="entry name" value="NTF2_dom"/>
</dbReference>
<dbReference type="CDD" id="cd00590">
    <property type="entry name" value="RRM_SF"/>
    <property type="match status" value="1"/>
</dbReference>
<feature type="region of interest" description="Disordered" evidence="3">
    <location>
        <begin position="262"/>
        <end position="299"/>
    </location>
</feature>
<dbReference type="PANTHER" id="PTHR10693">
    <property type="entry name" value="RAS GTPASE-ACTIVATING PROTEIN-BINDING PROTEIN"/>
    <property type="match status" value="1"/>
</dbReference>
<evidence type="ECO:0000256" key="2">
    <source>
        <dbReference type="PROSITE-ProRule" id="PRU00176"/>
    </source>
</evidence>
<gene>
    <name evidence="6" type="ORF">DCAR_0312526</name>
</gene>
<dbReference type="SMART" id="SM00360">
    <property type="entry name" value="RRM"/>
    <property type="match status" value="1"/>
</dbReference>
<dbReference type="Pfam" id="PF02136">
    <property type="entry name" value="NTF2"/>
    <property type="match status" value="1"/>
</dbReference>
<feature type="domain" description="RRM" evidence="4">
    <location>
        <begin position="301"/>
        <end position="376"/>
    </location>
</feature>
<evidence type="ECO:0000256" key="1">
    <source>
        <dbReference type="ARBA" id="ARBA00022884"/>
    </source>
</evidence>
<feature type="region of interest" description="Disordered" evidence="3">
    <location>
        <begin position="142"/>
        <end position="209"/>
    </location>
</feature>
<dbReference type="SUPFAM" id="SSF54427">
    <property type="entry name" value="NTF2-like"/>
    <property type="match status" value="1"/>
</dbReference>
<dbReference type="GO" id="GO:0003729">
    <property type="term" value="F:mRNA binding"/>
    <property type="evidence" value="ECO:0007669"/>
    <property type="project" value="TreeGrafter"/>
</dbReference>
<feature type="domain" description="NTF2" evidence="5">
    <location>
        <begin position="16"/>
        <end position="130"/>
    </location>
</feature>
<feature type="compositionally biased region" description="Low complexity" evidence="3">
    <location>
        <begin position="378"/>
        <end position="389"/>
    </location>
</feature>
<feature type="region of interest" description="Disordered" evidence="3">
    <location>
        <begin position="368"/>
        <end position="457"/>
    </location>
</feature>
<keyword evidence="7" id="KW-1185">Reference proteome</keyword>
<reference evidence="6" key="1">
    <citation type="journal article" date="2016" name="Nat. Genet.">
        <title>A high-quality carrot genome assembly provides new insights into carotenoid accumulation and asterid genome evolution.</title>
        <authorList>
            <person name="Iorizzo M."/>
            <person name="Ellison S."/>
            <person name="Senalik D."/>
            <person name="Zeng P."/>
            <person name="Satapoomin P."/>
            <person name="Huang J."/>
            <person name="Bowman M."/>
            <person name="Iovene M."/>
            <person name="Sanseverino W."/>
            <person name="Cavagnaro P."/>
            <person name="Yildiz M."/>
            <person name="Macko-Podgorni A."/>
            <person name="Moranska E."/>
            <person name="Grzebelus E."/>
            <person name="Grzebelus D."/>
            <person name="Ashrafi H."/>
            <person name="Zheng Z."/>
            <person name="Cheng S."/>
            <person name="Spooner D."/>
            <person name="Van Deynze A."/>
            <person name="Simon P."/>
        </authorList>
    </citation>
    <scope>NUCLEOTIDE SEQUENCE</scope>
    <source>
        <tissue evidence="6">Leaf</tissue>
    </source>
</reference>
<feature type="compositionally biased region" description="Gly residues" evidence="3">
    <location>
        <begin position="425"/>
        <end position="442"/>
    </location>
</feature>
<evidence type="ECO:0000259" key="4">
    <source>
        <dbReference type="PROSITE" id="PS50102"/>
    </source>
</evidence>
<accession>A0AAF0WNR1</accession>
<evidence type="ECO:0000313" key="7">
    <source>
        <dbReference type="Proteomes" id="UP000077755"/>
    </source>
</evidence>
<feature type="compositionally biased region" description="Low complexity" evidence="3">
    <location>
        <begin position="448"/>
        <end position="457"/>
    </location>
</feature>